<dbReference type="EMBL" id="JBHSMR010000013">
    <property type="protein sequence ID" value="MFC5479478.1"/>
    <property type="molecule type" value="Genomic_DNA"/>
</dbReference>
<dbReference type="Proteomes" id="UP001596101">
    <property type="component" value="Unassembled WGS sequence"/>
</dbReference>
<comment type="caution">
    <text evidence="2">The sequence shown here is derived from an EMBL/GenBank/DDBJ whole genome shotgun (WGS) entry which is preliminary data.</text>
</comment>
<organism evidence="2 3">
    <name type="scientific">Massilia suwonensis</name>
    <dbReference type="NCBI Taxonomy" id="648895"/>
    <lineage>
        <taxon>Bacteria</taxon>
        <taxon>Pseudomonadati</taxon>
        <taxon>Pseudomonadota</taxon>
        <taxon>Betaproteobacteria</taxon>
        <taxon>Burkholderiales</taxon>
        <taxon>Oxalobacteraceae</taxon>
        <taxon>Telluria group</taxon>
        <taxon>Massilia</taxon>
    </lineage>
</organism>
<evidence type="ECO:0000313" key="2">
    <source>
        <dbReference type="EMBL" id="MFC5479478.1"/>
    </source>
</evidence>
<gene>
    <name evidence="2" type="ORF">ACFPQ5_14880</name>
</gene>
<feature type="region of interest" description="Disordered" evidence="1">
    <location>
        <begin position="17"/>
        <end position="36"/>
    </location>
</feature>
<accession>A0ABW0MNL5</accession>
<proteinExistence type="predicted"/>
<name>A0ABW0MNL5_9BURK</name>
<evidence type="ECO:0000256" key="1">
    <source>
        <dbReference type="SAM" id="MobiDB-lite"/>
    </source>
</evidence>
<reference evidence="3" key="1">
    <citation type="journal article" date="2019" name="Int. J. Syst. Evol. Microbiol.">
        <title>The Global Catalogue of Microorganisms (GCM) 10K type strain sequencing project: providing services to taxonomists for standard genome sequencing and annotation.</title>
        <authorList>
            <consortium name="The Broad Institute Genomics Platform"/>
            <consortium name="The Broad Institute Genome Sequencing Center for Infectious Disease"/>
            <person name="Wu L."/>
            <person name="Ma J."/>
        </authorList>
    </citation>
    <scope>NUCLEOTIDE SEQUENCE [LARGE SCALE GENOMIC DNA]</scope>
    <source>
        <strain evidence="3">CCUG 43111</strain>
    </source>
</reference>
<evidence type="ECO:0000313" key="3">
    <source>
        <dbReference type="Proteomes" id="UP001596101"/>
    </source>
</evidence>
<keyword evidence="3" id="KW-1185">Reference proteome</keyword>
<protein>
    <submittedName>
        <fullName evidence="2">Uncharacterized protein</fullName>
    </submittedName>
</protein>
<dbReference type="RefSeq" id="WP_379757034.1">
    <property type="nucleotide sequence ID" value="NZ_JBHSMR010000013.1"/>
</dbReference>
<sequence length="86" mass="9253">MRARLDKETIRAAIAAVPPEKEAAPGRNETGAVSGGPYEKFSREFADARLPDCLHAEGLKNQPTFFLSGVLALPFIAVAKVRGVCR</sequence>